<reference evidence="15 16" key="1">
    <citation type="journal article" date="2011" name="Stand. Genomic Sci.">
        <title>Complete genome sequence of Marivirga tractuosa type strain (H-43).</title>
        <authorList>
            <person name="Pagani I."/>
            <person name="Chertkov O."/>
            <person name="Lapidus A."/>
            <person name="Lucas S."/>
            <person name="Del Rio T.G."/>
            <person name="Tice H."/>
            <person name="Copeland A."/>
            <person name="Cheng J.F."/>
            <person name="Nolan M."/>
            <person name="Saunders E."/>
            <person name="Pitluck S."/>
            <person name="Held B."/>
            <person name="Goodwin L."/>
            <person name="Liolios K."/>
            <person name="Ovchinikova G."/>
            <person name="Ivanova N."/>
            <person name="Mavromatis K."/>
            <person name="Pati A."/>
            <person name="Chen A."/>
            <person name="Palaniappan K."/>
            <person name="Land M."/>
            <person name="Hauser L."/>
            <person name="Jeffries C.D."/>
            <person name="Detter J.C."/>
            <person name="Han C."/>
            <person name="Tapia R."/>
            <person name="Ngatchou-Djao O.D."/>
            <person name="Rohde M."/>
            <person name="Goker M."/>
            <person name="Spring S."/>
            <person name="Sikorski J."/>
            <person name="Woyke T."/>
            <person name="Bristow J."/>
            <person name="Eisen J.A."/>
            <person name="Markowitz V."/>
            <person name="Hugenholtz P."/>
            <person name="Klenk H.P."/>
            <person name="Kyrpides N.C."/>
        </authorList>
    </citation>
    <scope>NUCLEOTIDE SEQUENCE [LARGE SCALE GENOMIC DNA]</scope>
    <source>
        <strain evidence="16">ATCC 23168 / DSM 4126 / NBRC 15989 / NCIMB 1408 / VKM B-1430 / H-43</strain>
    </source>
</reference>
<evidence type="ECO:0000256" key="4">
    <source>
        <dbReference type="ARBA" id="ARBA00022857"/>
    </source>
</evidence>
<comment type="pathway">
    <text evidence="1 8 11">Porphyrin-containing compound metabolism; protoporphyrin-IX biosynthesis; 5-aminolevulinate from L-glutamyl-tRNA(Glu): step 1/2.</text>
</comment>
<comment type="domain">
    <text evidence="8">Possesses an unusual extended V-shaped dimeric structure with each monomer consisting of three distinct domains arranged along a curved 'spinal' alpha-helix. The N-terminal catalytic domain specifically recognizes the glutamate moiety of the substrate. The second domain is the NADPH-binding domain, and the third C-terminal domain is responsible for dimerization.</text>
</comment>
<dbReference type="EC" id="1.2.1.70" evidence="3 8"/>
<evidence type="ECO:0000256" key="5">
    <source>
        <dbReference type="ARBA" id="ARBA00023002"/>
    </source>
</evidence>
<evidence type="ECO:0000256" key="6">
    <source>
        <dbReference type="ARBA" id="ARBA00023244"/>
    </source>
</evidence>
<dbReference type="Pfam" id="PF05201">
    <property type="entry name" value="GlutR_N"/>
    <property type="match status" value="1"/>
</dbReference>
<dbReference type="HOGENOM" id="CLU_035113_2_2_10"/>
<dbReference type="InterPro" id="IPR015896">
    <property type="entry name" value="4pyrrol_synth_GluRdtase_dimer"/>
</dbReference>
<gene>
    <name evidence="8" type="primary">hemA</name>
    <name evidence="15" type="ordered locus">Ftrac_2957</name>
</gene>
<evidence type="ECO:0000259" key="14">
    <source>
        <dbReference type="Pfam" id="PF05201"/>
    </source>
</evidence>
<comment type="function">
    <text evidence="8">Catalyzes the NADPH-dependent reduction of glutamyl-tRNA(Glu) to glutamate 1-semialdehyde (GSA).</text>
</comment>
<organism evidence="15 16">
    <name type="scientific">Marivirga tractuosa (strain ATCC 23168 / DSM 4126 / NBRC 15989 / NCIMB 1408 / VKM B-1430 / H-43)</name>
    <name type="common">Microscilla tractuosa</name>
    <name type="synonym">Flexibacter tractuosus</name>
    <dbReference type="NCBI Taxonomy" id="643867"/>
    <lineage>
        <taxon>Bacteria</taxon>
        <taxon>Pseudomonadati</taxon>
        <taxon>Bacteroidota</taxon>
        <taxon>Cytophagia</taxon>
        <taxon>Cytophagales</taxon>
        <taxon>Marivirgaceae</taxon>
        <taxon>Marivirga</taxon>
    </lineage>
</organism>
<evidence type="ECO:0000313" key="15">
    <source>
        <dbReference type="EMBL" id="ADR22933.1"/>
    </source>
</evidence>
<dbReference type="KEGG" id="mtt:Ftrac_2957"/>
<feature type="domain" description="Quinate/shikimate 5-dehydrogenase/glutamyl-tRNA reductase" evidence="13">
    <location>
        <begin position="180"/>
        <end position="310"/>
    </location>
</feature>
<evidence type="ECO:0000256" key="2">
    <source>
        <dbReference type="ARBA" id="ARBA00005916"/>
    </source>
</evidence>
<dbReference type="InterPro" id="IPR000343">
    <property type="entry name" value="4pyrrol_synth_GluRdtase"/>
</dbReference>
<dbReference type="Gene3D" id="3.40.50.720">
    <property type="entry name" value="NAD(P)-binding Rossmann-like Domain"/>
    <property type="match status" value="1"/>
</dbReference>
<dbReference type="UniPathway" id="UPA00251">
    <property type="reaction ID" value="UER00316"/>
</dbReference>
<feature type="active site" description="Nucleophile" evidence="8 9">
    <location>
        <position position="59"/>
    </location>
</feature>
<dbReference type="InterPro" id="IPR036343">
    <property type="entry name" value="GluRdtase_N_sf"/>
</dbReference>
<evidence type="ECO:0000256" key="3">
    <source>
        <dbReference type="ARBA" id="ARBA00012970"/>
    </source>
</evidence>
<dbReference type="STRING" id="643867.Ftrac_2957"/>
<dbReference type="PIRSF" id="PIRSF000445">
    <property type="entry name" value="4pyrrol_synth_GluRdtase"/>
    <property type="match status" value="1"/>
</dbReference>
<keyword evidence="4 8" id="KW-0521">NADP</keyword>
<evidence type="ECO:0000256" key="11">
    <source>
        <dbReference type="RuleBase" id="RU000584"/>
    </source>
</evidence>
<name>E4TSZ2_MARTH</name>
<evidence type="ECO:0000256" key="7">
    <source>
        <dbReference type="ARBA" id="ARBA00047464"/>
    </source>
</evidence>
<proteinExistence type="inferred from homology"/>
<comment type="subunit">
    <text evidence="8">Homodimer.</text>
</comment>
<dbReference type="NCBIfam" id="TIGR01035">
    <property type="entry name" value="hemA"/>
    <property type="match status" value="1"/>
</dbReference>
<dbReference type="Pfam" id="PF00745">
    <property type="entry name" value="GlutR_dimer"/>
    <property type="match status" value="1"/>
</dbReference>
<comment type="miscellaneous">
    <text evidence="8">During catalysis, the active site Cys acts as a nucleophile attacking the alpha-carbonyl group of tRNA-bound glutamate with the formation of a thioester intermediate between enzyme and glutamate, and the concomitant release of tRNA(Glu). The thioester intermediate is finally reduced by direct hydride transfer from NADPH, to form the product GSA.</text>
</comment>
<comment type="similarity">
    <text evidence="2 8 11">Belongs to the glutamyl-tRNA reductase family.</text>
</comment>
<dbReference type="Pfam" id="PF01488">
    <property type="entry name" value="Shikimate_DH"/>
    <property type="match status" value="1"/>
</dbReference>
<evidence type="ECO:0000259" key="13">
    <source>
        <dbReference type="Pfam" id="PF01488"/>
    </source>
</evidence>
<dbReference type="SUPFAM" id="SSF51735">
    <property type="entry name" value="NAD(P)-binding Rossmann-fold domains"/>
    <property type="match status" value="1"/>
</dbReference>
<dbReference type="InterPro" id="IPR036291">
    <property type="entry name" value="NAD(P)-bd_dom_sf"/>
</dbReference>
<dbReference type="InterPro" id="IPR006151">
    <property type="entry name" value="Shikm_DH/Glu-tRNA_Rdtase"/>
</dbReference>
<evidence type="ECO:0000259" key="12">
    <source>
        <dbReference type="Pfam" id="PF00745"/>
    </source>
</evidence>
<evidence type="ECO:0000313" key="16">
    <source>
        <dbReference type="Proteomes" id="UP000008720"/>
    </source>
</evidence>
<dbReference type="InterPro" id="IPR036453">
    <property type="entry name" value="GluRdtase_dimer_dom_sf"/>
</dbReference>
<feature type="domain" description="Tetrapyrrole biosynthesis glutamyl-tRNA reductase dimerisation" evidence="12">
    <location>
        <begin position="326"/>
        <end position="422"/>
    </location>
</feature>
<dbReference type="eggNOG" id="COG0373">
    <property type="taxonomic scope" value="Bacteria"/>
</dbReference>
<accession>E4TSZ2</accession>
<dbReference type="GO" id="GO:0050661">
    <property type="term" value="F:NADP binding"/>
    <property type="evidence" value="ECO:0007669"/>
    <property type="project" value="InterPro"/>
</dbReference>
<evidence type="ECO:0000256" key="8">
    <source>
        <dbReference type="HAMAP-Rule" id="MF_00087"/>
    </source>
</evidence>
<feature type="domain" description="Glutamyl-tRNA reductase N-terminal" evidence="14">
    <location>
        <begin position="15"/>
        <end position="165"/>
    </location>
</feature>
<keyword evidence="6 8" id="KW-0627">Porphyrin biosynthesis</keyword>
<dbReference type="AlphaFoldDB" id="E4TSZ2"/>
<feature type="binding site" evidence="8 10">
    <location>
        <begin position="198"/>
        <end position="203"/>
    </location>
    <ligand>
        <name>NADP(+)</name>
        <dbReference type="ChEBI" id="CHEBI:58349"/>
    </ligand>
</feature>
<feature type="binding site" evidence="8">
    <location>
        <begin position="123"/>
        <end position="125"/>
    </location>
    <ligand>
        <name>substrate</name>
    </ligand>
</feature>
<dbReference type="GO" id="GO:0019353">
    <property type="term" value="P:protoporphyrinogen IX biosynthetic process from glutamate"/>
    <property type="evidence" value="ECO:0007669"/>
    <property type="project" value="TreeGrafter"/>
</dbReference>
<dbReference type="InterPro" id="IPR015895">
    <property type="entry name" value="4pyrrol_synth_GluRdtase_N"/>
</dbReference>
<dbReference type="GO" id="GO:0008883">
    <property type="term" value="F:glutamyl-tRNA reductase activity"/>
    <property type="evidence" value="ECO:0007669"/>
    <property type="project" value="UniProtKB-UniRule"/>
</dbReference>
<feature type="binding site" evidence="8">
    <location>
        <begin position="58"/>
        <end position="61"/>
    </location>
    <ligand>
        <name>substrate</name>
    </ligand>
</feature>
<protein>
    <recommendedName>
        <fullName evidence="3 8">Glutamyl-tRNA reductase</fullName>
        <shortName evidence="8">GluTR</shortName>
        <ecNumber evidence="3 8">1.2.1.70</ecNumber>
    </recommendedName>
</protein>
<feature type="binding site" evidence="8">
    <location>
        <position position="129"/>
    </location>
    <ligand>
        <name>substrate</name>
    </ligand>
</feature>
<evidence type="ECO:0000256" key="1">
    <source>
        <dbReference type="ARBA" id="ARBA00005059"/>
    </source>
</evidence>
<keyword evidence="16" id="KW-1185">Reference proteome</keyword>
<evidence type="ECO:0000256" key="9">
    <source>
        <dbReference type="PIRSR" id="PIRSR000445-1"/>
    </source>
</evidence>
<dbReference type="EMBL" id="CP002349">
    <property type="protein sequence ID" value="ADR22933.1"/>
    <property type="molecule type" value="Genomic_DNA"/>
</dbReference>
<dbReference type="HAMAP" id="MF_00087">
    <property type="entry name" value="Glu_tRNA_reductase"/>
    <property type="match status" value="1"/>
</dbReference>
<sequence length="429" mass="48627">MRIRFRIMKENFKAISLSFKNAPIEIREQVSLNDEAIGRLLNYFKEFTTVSDVLVLSTCNRTEIYYFNEEELSEDIIKLIGIEKGISDFGSFKPYFEIINEHLPAVERLFRVAMGLEAQVVGDIQISNQVKRAYQLSADLQLAGPFLHRLMHTIFFTNKRVVQETPFRDGAASVSYAATELVKTLTSDIKNPRVLVVGVGEIGEDVCRNLVGDSRLSVKITNRTEEKAKALAAECNFGVHPFTELWEGVNEADVIVSSVGASEPIFTKEKVDALDILSFKYFIDLSVPRSVSNEVEENPAALVYNVDSVRSKADEALEKRITAIPQVEDIIEESMEEFNDWSKEMAVSPTINNLKNALEQIRQEELARYLKEIESEDRKIVDKVTKSMMQKILKLPVLQLKAACKRGEEETLIGVLNDLFNLEKDTEKK</sequence>
<dbReference type="Gene3D" id="3.30.460.30">
    <property type="entry name" value="Glutamyl-tRNA reductase, N-terminal domain"/>
    <property type="match status" value="1"/>
</dbReference>
<evidence type="ECO:0000256" key="10">
    <source>
        <dbReference type="PIRSR" id="PIRSR000445-3"/>
    </source>
</evidence>
<comment type="caution">
    <text evidence="8">Lacks conserved residue(s) required for the propagation of feature annotation.</text>
</comment>
<dbReference type="PANTHER" id="PTHR43013:SF1">
    <property type="entry name" value="GLUTAMYL-TRNA REDUCTASE"/>
    <property type="match status" value="1"/>
</dbReference>
<dbReference type="PANTHER" id="PTHR43013">
    <property type="entry name" value="GLUTAMYL-TRNA REDUCTASE"/>
    <property type="match status" value="1"/>
</dbReference>
<dbReference type="SUPFAM" id="SSF69075">
    <property type="entry name" value="Glutamyl tRNA-reductase dimerization domain"/>
    <property type="match status" value="1"/>
</dbReference>
<dbReference type="Proteomes" id="UP000008720">
    <property type="component" value="Chromosome"/>
</dbReference>
<dbReference type="SUPFAM" id="SSF69742">
    <property type="entry name" value="Glutamyl tRNA-reductase catalytic, N-terminal domain"/>
    <property type="match status" value="1"/>
</dbReference>
<keyword evidence="5 8" id="KW-0560">Oxidoreductase</keyword>
<comment type="catalytic activity">
    <reaction evidence="7 8 11">
        <text>(S)-4-amino-5-oxopentanoate + tRNA(Glu) + NADP(+) = L-glutamyl-tRNA(Glu) + NADPH + H(+)</text>
        <dbReference type="Rhea" id="RHEA:12344"/>
        <dbReference type="Rhea" id="RHEA-COMP:9663"/>
        <dbReference type="Rhea" id="RHEA-COMP:9680"/>
        <dbReference type="ChEBI" id="CHEBI:15378"/>
        <dbReference type="ChEBI" id="CHEBI:57501"/>
        <dbReference type="ChEBI" id="CHEBI:57783"/>
        <dbReference type="ChEBI" id="CHEBI:58349"/>
        <dbReference type="ChEBI" id="CHEBI:78442"/>
        <dbReference type="ChEBI" id="CHEBI:78520"/>
        <dbReference type="EC" id="1.2.1.70"/>
    </reaction>
</comment>